<dbReference type="Gene3D" id="3.20.20.80">
    <property type="entry name" value="Glycosidases"/>
    <property type="match status" value="1"/>
</dbReference>
<dbReference type="SUPFAM" id="SSF51445">
    <property type="entry name" value="(Trans)glycosidases"/>
    <property type="match status" value="1"/>
</dbReference>
<accession>A0A4P0YE16</accession>
<protein>
    <submittedName>
        <fullName evidence="1">Endo-b1,4-mannanase 5C</fullName>
    </submittedName>
</protein>
<evidence type="ECO:0000313" key="1">
    <source>
        <dbReference type="EMBL" id="VTM58621.1"/>
    </source>
</evidence>
<dbReference type="EMBL" id="CABDVL010000003">
    <property type="protein sequence ID" value="VTM58621.1"/>
    <property type="molecule type" value="Genomic_DNA"/>
</dbReference>
<dbReference type="AlphaFoldDB" id="A0A4P0YE16"/>
<gene>
    <name evidence="1" type="ORF">NCTC9183_05636</name>
</gene>
<reference evidence="1" key="1">
    <citation type="submission" date="2019-04" db="EMBL/GenBank/DDBJ databases">
        <authorList>
            <consortium name="Pathogen Informatics"/>
        </authorList>
    </citation>
    <scope>NUCLEOTIDE SEQUENCE</scope>
    <source>
        <strain evidence="1">NCTC9183</strain>
    </source>
</reference>
<dbReference type="InterPro" id="IPR017853">
    <property type="entry name" value="GH"/>
</dbReference>
<dbReference type="Proteomes" id="UP000507695">
    <property type="component" value="Unassembled WGS sequence"/>
</dbReference>
<organism evidence="1">
    <name type="scientific">Klebsiella pneumoniae</name>
    <dbReference type="NCBI Taxonomy" id="573"/>
    <lineage>
        <taxon>Bacteria</taxon>
        <taxon>Pseudomonadati</taxon>
        <taxon>Pseudomonadota</taxon>
        <taxon>Gammaproteobacteria</taxon>
        <taxon>Enterobacterales</taxon>
        <taxon>Enterobacteriaceae</taxon>
        <taxon>Klebsiella/Raoultella group</taxon>
        <taxon>Klebsiella</taxon>
        <taxon>Klebsiella pneumoniae complex</taxon>
    </lineage>
</organism>
<name>A0A4P0YE16_KLEPN</name>
<proteinExistence type="predicted"/>
<sequence length="69" mass="7896">MAWETGNELEDTNADFLHQTAAWIKKWAPHQLVVDGTYKKINPFALTDPNVDIVSNHYYTNADNNHPGR</sequence>